<evidence type="ECO:0000313" key="3">
    <source>
        <dbReference type="EMBL" id="TRM67385.1"/>
    </source>
</evidence>
<feature type="compositionally biased region" description="Basic and acidic residues" evidence="2">
    <location>
        <begin position="428"/>
        <end position="448"/>
    </location>
</feature>
<feature type="compositionally biased region" description="Polar residues" evidence="2">
    <location>
        <begin position="393"/>
        <end position="402"/>
    </location>
</feature>
<evidence type="ECO:0000313" key="4">
    <source>
        <dbReference type="Proteomes" id="UP000320762"/>
    </source>
</evidence>
<keyword evidence="4" id="KW-1185">Reference proteome</keyword>
<feature type="region of interest" description="Disordered" evidence="2">
    <location>
        <begin position="193"/>
        <end position="343"/>
    </location>
</feature>
<keyword evidence="1" id="KW-0175">Coiled coil</keyword>
<dbReference type="AlphaFoldDB" id="A0A550CRF6"/>
<comment type="caution">
    <text evidence="3">The sequence shown here is derived from an EMBL/GenBank/DDBJ whole genome shotgun (WGS) entry which is preliminary data.</text>
</comment>
<gene>
    <name evidence="3" type="ORF">BD626DRAFT_100352</name>
</gene>
<reference evidence="3 4" key="1">
    <citation type="journal article" date="2019" name="New Phytol.">
        <title>Comparative genomics reveals unique wood-decay strategies and fruiting body development in the Schizophyllaceae.</title>
        <authorList>
            <person name="Almasi E."/>
            <person name="Sahu N."/>
            <person name="Krizsan K."/>
            <person name="Balint B."/>
            <person name="Kovacs G.M."/>
            <person name="Kiss B."/>
            <person name="Cseklye J."/>
            <person name="Drula E."/>
            <person name="Henrissat B."/>
            <person name="Nagy I."/>
            <person name="Chovatia M."/>
            <person name="Adam C."/>
            <person name="LaButti K."/>
            <person name="Lipzen A."/>
            <person name="Riley R."/>
            <person name="Grigoriev I.V."/>
            <person name="Nagy L.G."/>
        </authorList>
    </citation>
    <scope>NUCLEOTIDE SEQUENCE [LARGE SCALE GENOMIC DNA]</scope>
    <source>
        <strain evidence="3 4">NL-1724</strain>
    </source>
</reference>
<dbReference type="Proteomes" id="UP000320762">
    <property type="component" value="Unassembled WGS sequence"/>
</dbReference>
<feature type="compositionally biased region" description="Polar residues" evidence="2">
    <location>
        <begin position="321"/>
        <end position="343"/>
    </location>
</feature>
<evidence type="ECO:0000256" key="2">
    <source>
        <dbReference type="SAM" id="MobiDB-lite"/>
    </source>
</evidence>
<feature type="region of interest" description="Disordered" evidence="2">
    <location>
        <begin position="362"/>
        <end position="448"/>
    </location>
</feature>
<feature type="coiled-coil region" evidence="1">
    <location>
        <begin position="113"/>
        <end position="149"/>
    </location>
</feature>
<proteinExistence type="predicted"/>
<sequence>MSHERVYDRLHADSHILQKSSKSTLVASVLRREDFIHQCADGVNRISDTQAHMEAQLKALTERVAALEASLIRVSGRCEEINITTQDVHRSISAQRIHTETLGTAVSRLDAGQARMESELTRMRRAHDRDEEEAELARMHARAATLRAQNAQEARLAVELDVRLQETEDLILDEFEDLHGVLGPRLGYRRCAHPPGPATRAPVPHMGPGVSRTGSGAPRTPPPHPQQQPTPSATPVRATCVPLVASSAGSGSRPQDVVAERPSRASPSLASNASSRSSASSGPSSSPGHASRSASRPPQPRDTPRRSRAPSSAPTPHPVLRSSQDSRYPDLTPNSKQVGFTGIPSMSTDASVYRAQVPAHASAPMAGAFSSTTERAPTNRPRTHPVAAGDPSGSDSRASSPAFSMDERQRQSRASLMRASGYTAGPKTPRDAEEEAFKAERARAQVRG</sequence>
<protein>
    <submittedName>
        <fullName evidence="3">Uncharacterized protein</fullName>
    </submittedName>
</protein>
<feature type="compositionally biased region" description="Pro residues" evidence="2">
    <location>
        <begin position="219"/>
        <end position="228"/>
    </location>
</feature>
<feature type="compositionally biased region" description="Low complexity" evidence="2">
    <location>
        <begin position="264"/>
        <end position="296"/>
    </location>
</feature>
<name>A0A550CRF6_9AGAR</name>
<accession>A0A550CRF6</accession>
<evidence type="ECO:0000256" key="1">
    <source>
        <dbReference type="SAM" id="Coils"/>
    </source>
</evidence>
<feature type="coiled-coil region" evidence="1">
    <location>
        <begin position="43"/>
        <end position="70"/>
    </location>
</feature>
<dbReference type="OrthoDB" id="3012825at2759"/>
<dbReference type="EMBL" id="VDMD01000002">
    <property type="protein sequence ID" value="TRM67385.1"/>
    <property type="molecule type" value="Genomic_DNA"/>
</dbReference>
<dbReference type="STRING" id="97359.A0A550CRF6"/>
<organism evidence="3 4">
    <name type="scientific">Schizophyllum amplum</name>
    <dbReference type="NCBI Taxonomy" id="97359"/>
    <lineage>
        <taxon>Eukaryota</taxon>
        <taxon>Fungi</taxon>
        <taxon>Dikarya</taxon>
        <taxon>Basidiomycota</taxon>
        <taxon>Agaricomycotina</taxon>
        <taxon>Agaricomycetes</taxon>
        <taxon>Agaricomycetidae</taxon>
        <taxon>Agaricales</taxon>
        <taxon>Schizophyllaceae</taxon>
        <taxon>Schizophyllum</taxon>
    </lineage>
</organism>